<dbReference type="OrthoDB" id="95687at2"/>
<protein>
    <recommendedName>
        <fullName evidence="12">ABC transporter ATP-binding protein</fullName>
    </recommendedName>
</protein>
<keyword evidence="11" id="KW-1185">Reference proteome</keyword>
<evidence type="ECO:0000256" key="1">
    <source>
        <dbReference type="ARBA" id="ARBA00004651"/>
    </source>
</evidence>
<evidence type="ECO:0008006" key="12">
    <source>
        <dbReference type="Google" id="ProtNLM"/>
    </source>
</evidence>
<dbReference type="Pfam" id="PF00664">
    <property type="entry name" value="ABC_membrane"/>
    <property type="match status" value="1"/>
</dbReference>
<keyword evidence="4" id="KW-0067">ATP-binding</keyword>
<dbReference type="CDD" id="cd07346">
    <property type="entry name" value="ABC_6TM_exporters"/>
    <property type="match status" value="1"/>
</dbReference>
<evidence type="ECO:0000256" key="4">
    <source>
        <dbReference type="ARBA" id="ARBA00022840"/>
    </source>
</evidence>
<dbReference type="PANTHER" id="PTHR24221:SF654">
    <property type="entry name" value="ATP-BINDING CASSETTE SUB-FAMILY B MEMBER 6"/>
    <property type="match status" value="1"/>
</dbReference>
<dbReference type="PANTHER" id="PTHR24221">
    <property type="entry name" value="ATP-BINDING CASSETTE SUB-FAMILY B"/>
    <property type="match status" value="1"/>
</dbReference>
<dbReference type="InterPro" id="IPR003439">
    <property type="entry name" value="ABC_transporter-like_ATP-bd"/>
</dbReference>
<dbReference type="InterPro" id="IPR003593">
    <property type="entry name" value="AAA+_ATPase"/>
</dbReference>
<dbReference type="GO" id="GO:0140359">
    <property type="term" value="F:ABC-type transporter activity"/>
    <property type="evidence" value="ECO:0007669"/>
    <property type="project" value="InterPro"/>
</dbReference>
<dbReference type="SUPFAM" id="SSF52540">
    <property type="entry name" value="P-loop containing nucleoside triphosphate hydrolases"/>
    <property type="match status" value="1"/>
</dbReference>
<dbReference type="PROSITE" id="PS50929">
    <property type="entry name" value="ABC_TM1F"/>
    <property type="match status" value="1"/>
</dbReference>
<dbReference type="Gene3D" id="1.20.1560.10">
    <property type="entry name" value="ABC transporter type 1, transmembrane domain"/>
    <property type="match status" value="1"/>
</dbReference>
<dbReference type="GO" id="GO:0005524">
    <property type="term" value="F:ATP binding"/>
    <property type="evidence" value="ECO:0007669"/>
    <property type="project" value="UniProtKB-KW"/>
</dbReference>
<feature type="transmembrane region" description="Helical" evidence="7">
    <location>
        <begin position="140"/>
        <end position="160"/>
    </location>
</feature>
<feature type="transmembrane region" description="Helical" evidence="7">
    <location>
        <begin position="25"/>
        <end position="49"/>
    </location>
</feature>
<comment type="subcellular location">
    <subcellularLocation>
        <location evidence="1">Cell membrane</location>
        <topology evidence="1">Multi-pass membrane protein</topology>
    </subcellularLocation>
</comment>
<evidence type="ECO:0000259" key="9">
    <source>
        <dbReference type="PROSITE" id="PS50929"/>
    </source>
</evidence>
<reference evidence="10 11" key="1">
    <citation type="submission" date="2014-10" db="EMBL/GenBank/DDBJ databases">
        <title>Complete genome sequence of Parvimonas micra KCOM 1535 (= ChDC B708).</title>
        <authorList>
            <person name="Kook J.-K."/>
            <person name="Park S.-N."/>
            <person name="Lim Y.K."/>
            <person name="Roh H."/>
        </authorList>
    </citation>
    <scope>NUCLEOTIDE SEQUENCE [LARGE SCALE GENOMIC DNA]</scope>
    <source>
        <strain evidence="11">KCOM 1535 / ChDC B708</strain>
    </source>
</reference>
<dbReference type="GO" id="GO:0005886">
    <property type="term" value="C:plasma membrane"/>
    <property type="evidence" value="ECO:0007669"/>
    <property type="project" value="UniProtKB-SubCell"/>
</dbReference>
<evidence type="ECO:0000256" key="3">
    <source>
        <dbReference type="ARBA" id="ARBA00022741"/>
    </source>
</evidence>
<accession>A0A0B4RZR1</accession>
<keyword evidence="2 7" id="KW-0812">Transmembrane</keyword>
<keyword evidence="6 7" id="KW-0472">Membrane</keyword>
<feature type="transmembrane region" description="Helical" evidence="7">
    <location>
        <begin position="61"/>
        <end position="82"/>
    </location>
</feature>
<evidence type="ECO:0000256" key="2">
    <source>
        <dbReference type="ARBA" id="ARBA00022692"/>
    </source>
</evidence>
<dbReference type="KEGG" id="pmic:NW74_00555"/>
<organism evidence="10 11">
    <name type="scientific">Parvimonas micra</name>
    <dbReference type="NCBI Taxonomy" id="33033"/>
    <lineage>
        <taxon>Bacteria</taxon>
        <taxon>Bacillati</taxon>
        <taxon>Bacillota</taxon>
        <taxon>Tissierellia</taxon>
        <taxon>Tissierellales</taxon>
        <taxon>Peptoniphilaceae</taxon>
        <taxon>Parvimonas</taxon>
    </lineage>
</organism>
<evidence type="ECO:0000313" key="10">
    <source>
        <dbReference type="EMBL" id="AIZ35965.1"/>
    </source>
</evidence>
<proteinExistence type="predicted"/>
<feature type="transmembrane region" description="Helical" evidence="7">
    <location>
        <begin position="166"/>
        <end position="189"/>
    </location>
</feature>
<keyword evidence="5 7" id="KW-1133">Transmembrane helix</keyword>
<evidence type="ECO:0000256" key="7">
    <source>
        <dbReference type="SAM" id="Phobius"/>
    </source>
</evidence>
<dbReference type="InterPro" id="IPR027417">
    <property type="entry name" value="P-loop_NTPase"/>
</dbReference>
<dbReference type="SMART" id="SM00382">
    <property type="entry name" value="AAA"/>
    <property type="match status" value="1"/>
</dbReference>
<dbReference type="Pfam" id="PF00005">
    <property type="entry name" value="ABC_tran"/>
    <property type="match status" value="1"/>
</dbReference>
<evidence type="ECO:0000256" key="6">
    <source>
        <dbReference type="ARBA" id="ARBA00023136"/>
    </source>
</evidence>
<dbReference type="EMBL" id="CP009761">
    <property type="protein sequence ID" value="AIZ35965.1"/>
    <property type="molecule type" value="Genomic_DNA"/>
</dbReference>
<evidence type="ECO:0000313" key="11">
    <source>
        <dbReference type="Proteomes" id="UP000031386"/>
    </source>
</evidence>
<gene>
    <name evidence="10" type="ORF">NW74_00555</name>
</gene>
<dbReference type="SUPFAM" id="SSF90123">
    <property type="entry name" value="ABC transporter transmembrane region"/>
    <property type="match status" value="1"/>
</dbReference>
<dbReference type="GO" id="GO:0034040">
    <property type="term" value="F:ATPase-coupled lipid transmembrane transporter activity"/>
    <property type="evidence" value="ECO:0007669"/>
    <property type="project" value="TreeGrafter"/>
</dbReference>
<feature type="domain" description="ABC transporter" evidence="8">
    <location>
        <begin position="338"/>
        <end position="526"/>
    </location>
</feature>
<dbReference type="InterPro" id="IPR036640">
    <property type="entry name" value="ABC1_TM_sf"/>
</dbReference>
<evidence type="ECO:0000256" key="5">
    <source>
        <dbReference type="ARBA" id="ARBA00022989"/>
    </source>
</evidence>
<dbReference type="InterPro" id="IPR011527">
    <property type="entry name" value="ABC1_TM_dom"/>
</dbReference>
<feature type="domain" description="ABC transmembrane type-1" evidence="9">
    <location>
        <begin position="26"/>
        <end position="306"/>
    </location>
</feature>
<keyword evidence="3" id="KW-0547">Nucleotide-binding</keyword>
<dbReference type="GO" id="GO:0016887">
    <property type="term" value="F:ATP hydrolysis activity"/>
    <property type="evidence" value="ECO:0007669"/>
    <property type="project" value="InterPro"/>
</dbReference>
<name>A0A0B4RZR1_9FIRM</name>
<dbReference type="Gene3D" id="3.40.50.300">
    <property type="entry name" value="P-loop containing nucleotide triphosphate hydrolases"/>
    <property type="match status" value="1"/>
</dbReference>
<dbReference type="InterPro" id="IPR039421">
    <property type="entry name" value="Type_1_exporter"/>
</dbReference>
<dbReference type="PROSITE" id="PS50893">
    <property type="entry name" value="ABC_TRANSPORTER_2"/>
    <property type="match status" value="1"/>
</dbReference>
<evidence type="ECO:0000259" key="8">
    <source>
        <dbReference type="PROSITE" id="PS50893"/>
    </source>
</evidence>
<dbReference type="Proteomes" id="UP000031386">
    <property type="component" value="Chromosome"/>
</dbReference>
<dbReference type="RefSeq" id="WP_041953281.1">
    <property type="nucleotide sequence ID" value="NZ_CAUUFC010000031.1"/>
</dbReference>
<sequence length="526" mass="61147">MKMDFLEKNYIKIKLKYLKKAKVEYILSNILTILTVLATAIYPMLLSYIVDNYNSLNFSTLVYIFGILILSIIFLLMCTYFNKITKASFEKKITQSLREDVFISLLGTSYEKFNSKKSDEYVSFLVNDISMMYTLFFENLIYFSNSIIMLIVYTIILAFTSWQMTIVIMGSLLFLFIIPSLVGGKFNYYNKNLSSSRAKFLSKADEYLNAYNIIREEHIFSIYEEYKRNLEDMQKNNYSLNKYMSFVQIFSGLSLYIQLILCFCIGLTFAYYNIISIGIFTSSLLYVEIISQHSANMVNELLEMISANTYFVNLKSMLIEKFEKFENNNRYESKDIGIILKNINYSIDKKDIIKNFSFDFKNNKKYLIVGENGSGKSTLLKIIYGILNPTSGEIFNNGCSISYIPQERYIFEGTILENITLFNESIDDKIIEKINSLLKILNLKYSLNYLVDKDGKNLSGGEVCKICLIRELIKSPDLIIFDEPLNDLESSSRELIMEYIKKLDISVIVVDHSINDYSYFDEVIHI</sequence>
<feature type="transmembrane region" description="Helical" evidence="7">
    <location>
        <begin position="243"/>
        <end position="272"/>
    </location>
</feature>
<dbReference type="AlphaFoldDB" id="A0A0B4RZR1"/>
<dbReference type="STRING" id="33033.NW74_00555"/>